<accession>A0A2N5CB36</accession>
<evidence type="ECO:0000256" key="2">
    <source>
        <dbReference type="ARBA" id="ARBA00007734"/>
    </source>
</evidence>
<name>A0A2N5CB36_9BURK</name>
<feature type="signal peptide" evidence="4">
    <location>
        <begin position="1"/>
        <end position="31"/>
    </location>
</feature>
<dbReference type="RefSeq" id="WP_101682557.1">
    <property type="nucleotide sequence ID" value="NZ_PJRP01000007.1"/>
</dbReference>
<feature type="chain" id="PRO_5014801376" evidence="4">
    <location>
        <begin position="32"/>
        <end position="518"/>
    </location>
</feature>
<evidence type="ECO:0000256" key="3">
    <source>
        <dbReference type="ARBA" id="ARBA00023237"/>
    </source>
</evidence>
<dbReference type="InterPro" id="IPR023346">
    <property type="entry name" value="Lysozyme-like_dom_sf"/>
</dbReference>
<dbReference type="AlphaFoldDB" id="A0A2N5CB36"/>
<dbReference type="Pfam" id="PF01464">
    <property type="entry name" value="SLT"/>
    <property type="match status" value="1"/>
</dbReference>
<dbReference type="GO" id="GO:0009279">
    <property type="term" value="C:cell outer membrane"/>
    <property type="evidence" value="ECO:0007669"/>
    <property type="project" value="UniProtKB-SubCell"/>
</dbReference>
<gene>
    <name evidence="6" type="ORF">CYJ10_16405</name>
</gene>
<dbReference type="Gene3D" id="1.10.530.10">
    <property type="match status" value="1"/>
</dbReference>
<organism evidence="6 7">
    <name type="scientific">Cupriavidus pauculus</name>
    <dbReference type="NCBI Taxonomy" id="82633"/>
    <lineage>
        <taxon>Bacteria</taxon>
        <taxon>Pseudomonadati</taxon>
        <taxon>Pseudomonadota</taxon>
        <taxon>Betaproteobacteria</taxon>
        <taxon>Burkholderiales</taxon>
        <taxon>Burkholderiaceae</taxon>
        <taxon>Cupriavidus</taxon>
    </lineage>
</organism>
<dbReference type="SUPFAM" id="SSF53850">
    <property type="entry name" value="Periplasmic binding protein-like II"/>
    <property type="match status" value="1"/>
</dbReference>
<evidence type="ECO:0000313" key="7">
    <source>
        <dbReference type="Proteomes" id="UP000234341"/>
    </source>
</evidence>
<evidence type="ECO:0000313" key="6">
    <source>
        <dbReference type="EMBL" id="PLP99411.1"/>
    </source>
</evidence>
<dbReference type="PANTHER" id="PTHR37423">
    <property type="entry name" value="SOLUBLE LYTIC MUREIN TRANSGLYCOSYLASE-RELATED"/>
    <property type="match status" value="1"/>
</dbReference>
<comment type="similarity">
    <text evidence="2">Belongs to the transglycosylase Slt family.</text>
</comment>
<evidence type="ECO:0000259" key="5">
    <source>
        <dbReference type="SMART" id="SM00062"/>
    </source>
</evidence>
<dbReference type="EMBL" id="PJRP01000007">
    <property type="protein sequence ID" value="PLP99411.1"/>
    <property type="molecule type" value="Genomic_DNA"/>
</dbReference>
<dbReference type="CDD" id="cd01009">
    <property type="entry name" value="PBP2_YfhD_N"/>
    <property type="match status" value="1"/>
</dbReference>
<keyword evidence="3" id="KW-0998">Cell outer membrane</keyword>
<evidence type="ECO:0000256" key="1">
    <source>
        <dbReference type="ARBA" id="ARBA00004339"/>
    </source>
</evidence>
<dbReference type="SMART" id="SM00062">
    <property type="entry name" value="PBPb"/>
    <property type="match status" value="1"/>
</dbReference>
<feature type="domain" description="Solute-binding protein family 3/N-terminal" evidence="5">
    <location>
        <begin position="83"/>
        <end position="327"/>
    </location>
</feature>
<dbReference type="OrthoDB" id="9815002at2"/>
<dbReference type="Proteomes" id="UP000234341">
    <property type="component" value="Unassembled WGS sequence"/>
</dbReference>
<dbReference type="Pfam" id="PF00497">
    <property type="entry name" value="SBP_bac_3"/>
    <property type="match status" value="1"/>
</dbReference>
<sequence>MPVRLLYKRRSGRLLKSLVGIFFLCGTLASAQHSVPPDIAPKARTAQATTQPANKPSAATARKFNLATKAWKGDFDAMLEHRVIRVLVPYSRTLYFGDRGHERGLTADLVREFERYLNKKYAGKLGKRPLTVIIIPTTRERLLPDLAAGLGDIAAGNLTETDERLKLVDFAAPRDQKPVRELVVTGPRSPNLNSLDDLAGQSVHVRRSSSYYESLAALNDSLRRSGKTPIKLVLLPDALEDEDALEMLNAGLLSIVVVDDWKAAMWAQILPKIKVRNDLILRKEGYVGWAYRKNSPRMRAALDDFNINHVKKHGLAAYNLKQYMRRITQIKNNANDAEYKRFEHALSLFDKYGKDYQFDPLMLAAQGFQESKLKQDARSRVGAVGIMQIMPATGRWLDVGNIREAEANIHAGAKYMDLLMTRYFPDSHFSDENRALFAFASYNAGPANIAKMRKEATALGLDPNKWFNNVEIVVAEEIGMETTTYVRNIYKYYTAYRLLQERRIERERAVKALETSNR</sequence>
<dbReference type="Gene3D" id="3.40.190.10">
    <property type="entry name" value="Periplasmic binding protein-like II"/>
    <property type="match status" value="2"/>
</dbReference>
<dbReference type="CDD" id="cd13403">
    <property type="entry name" value="MLTF-like"/>
    <property type="match status" value="1"/>
</dbReference>
<protein>
    <submittedName>
        <fullName evidence="6">Lytic transglycosylase F</fullName>
    </submittedName>
</protein>
<evidence type="ECO:0000256" key="4">
    <source>
        <dbReference type="SAM" id="SignalP"/>
    </source>
</evidence>
<dbReference type="InterPro" id="IPR001638">
    <property type="entry name" value="Solute-binding_3/MltF_N"/>
</dbReference>
<dbReference type="SUPFAM" id="SSF53955">
    <property type="entry name" value="Lysozyme-like"/>
    <property type="match status" value="1"/>
</dbReference>
<dbReference type="InterPro" id="IPR008258">
    <property type="entry name" value="Transglycosylase_SLT_dom_1"/>
</dbReference>
<keyword evidence="3" id="KW-0472">Membrane</keyword>
<dbReference type="PANTHER" id="PTHR37423:SF2">
    <property type="entry name" value="MEMBRANE-BOUND LYTIC MUREIN TRANSGLYCOSYLASE C"/>
    <property type="match status" value="1"/>
</dbReference>
<comment type="caution">
    <text evidence="6">The sequence shown here is derived from an EMBL/GenBank/DDBJ whole genome shotgun (WGS) entry which is preliminary data.</text>
</comment>
<keyword evidence="4" id="KW-0732">Signal</keyword>
<proteinExistence type="inferred from homology"/>
<reference evidence="6 7" key="1">
    <citation type="submission" date="2017-12" db="EMBL/GenBank/DDBJ databases">
        <title>Genome sequence of the active heterotrophic nitrifier-denitrifier, Cupriavidus pauculus UM1.</title>
        <authorList>
            <person name="Putonti C."/>
            <person name="Castignetti D."/>
        </authorList>
    </citation>
    <scope>NUCLEOTIDE SEQUENCE [LARGE SCALE GENOMIC DNA]</scope>
    <source>
        <strain evidence="6 7">UM1</strain>
    </source>
</reference>
<comment type="subcellular location">
    <subcellularLocation>
        <location evidence="1">Cell outer membrane</location>
        <topology evidence="1">Peripheral membrane protein</topology>
    </subcellularLocation>
</comment>